<reference evidence="3 4" key="1">
    <citation type="submission" date="2023-05" db="EMBL/GenBank/DDBJ databases">
        <title>Rombocin, a short stable natural nisin variant, displays selective antimicrobial activity against Listeria monocytogenes and employs dual mode of action to kill target bacterial strains.</title>
        <authorList>
            <person name="Wambui J."/>
            <person name="Stephan R."/>
            <person name="Kuipers O.P."/>
        </authorList>
    </citation>
    <scope>NUCLEOTIDE SEQUENCE [LARGE SCALE GENOMIC DNA]</scope>
    <source>
        <strain evidence="3 4">RC002</strain>
    </source>
</reference>
<dbReference type="Proteomes" id="UP001301012">
    <property type="component" value="Unassembled WGS sequence"/>
</dbReference>
<dbReference type="EMBL" id="JASKYM010000001">
    <property type="protein sequence ID" value="MDK2562542.1"/>
    <property type="molecule type" value="Genomic_DNA"/>
</dbReference>
<dbReference type="Gene3D" id="3.40.50.1820">
    <property type="entry name" value="alpha/beta hydrolase"/>
    <property type="match status" value="1"/>
</dbReference>
<keyword evidence="4" id="KW-1185">Reference proteome</keyword>
<evidence type="ECO:0000313" key="4">
    <source>
        <dbReference type="Proteomes" id="UP001301012"/>
    </source>
</evidence>
<keyword evidence="1" id="KW-0812">Transmembrane</keyword>
<evidence type="ECO:0000256" key="1">
    <source>
        <dbReference type="SAM" id="Phobius"/>
    </source>
</evidence>
<feature type="transmembrane region" description="Helical" evidence="1">
    <location>
        <begin position="48"/>
        <end position="67"/>
    </location>
</feature>
<keyword evidence="3" id="KW-0378">Hydrolase</keyword>
<protein>
    <submittedName>
        <fullName evidence="3">Alpha/beta hydrolase</fullName>
    </submittedName>
</protein>
<sequence>MGEDIDVKENAEQDTFSITMELQRPLFVDKLEEINDKNEKKSNIKRKLLLGIGISAVIAVLGTFIWLTQTYSPKETAKAALVSNKNVDVKINDYISFTPKNVEATKGFILYPGAKVEPEVYAPFCEKIAEKGYEVVIIESPLNIPLLGKNDAEKVMNDYRDITHWVVGGHSLGGVAASDFASKNNMVDGVVLLASYPMNDDLKKMGKEVLSIWGSKDGVVNFKDLIKSREKLPESTTYVEVEGANHSQFGDYGLQRGDNEAIITSEKQMNITYKNIVKFLENIN</sequence>
<keyword evidence="1" id="KW-1133">Transmembrane helix</keyword>
<feature type="domain" description="Alpha/beta hydrolase fold-5" evidence="2">
    <location>
        <begin position="108"/>
        <end position="269"/>
    </location>
</feature>
<dbReference type="InterPro" id="IPR029059">
    <property type="entry name" value="AB_hydrolase_5"/>
</dbReference>
<name>A0ABT7E6N3_9FIRM</name>
<organism evidence="3 4">
    <name type="scientific">Romboutsia sedimentorum</name>
    <dbReference type="NCBI Taxonomy" id="1368474"/>
    <lineage>
        <taxon>Bacteria</taxon>
        <taxon>Bacillati</taxon>
        <taxon>Bacillota</taxon>
        <taxon>Clostridia</taxon>
        <taxon>Peptostreptococcales</taxon>
        <taxon>Peptostreptococcaceae</taxon>
        <taxon>Romboutsia</taxon>
    </lineage>
</organism>
<evidence type="ECO:0000313" key="3">
    <source>
        <dbReference type="EMBL" id="MDK2562542.1"/>
    </source>
</evidence>
<dbReference type="Pfam" id="PF12695">
    <property type="entry name" value="Abhydrolase_5"/>
    <property type="match status" value="1"/>
</dbReference>
<dbReference type="SUPFAM" id="SSF53474">
    <property type="entry name" value="alpha/beta-Hydrolases"/>
    <property type="match status" value="1"/>
</dbReference>
<gene>
    <name evidence="3" type="ORF">QOZ84_03195</name>
</gene>
<dbReference type="InterPro" id="IPR029058">
    <property type="entry name" value="AB_hydrolase_fold"/>
</dbReference>
<comment type="caution">
    <text evidence="3">The sequence shown here is derived from an EMBL/GenBank/DDBJ whole genome shotgun (WGS) entry which is preliminary data.</text>
</comment>
<dbReference type="RefSeq" id="WP_284131515.1">
    <property type="nucleotide sequence ID" value="NZ_JASKYM010000001.1"/>
</dbReference>
<accession>A0ABT7E6N3</accession>
<keyword evidence="1" id="KW-0472">Membrane</keyword>
<dbReference type="GO" id="GO:0016787">
    <property type="term" value="F:hydrolase activity"/>
    <property type="evidence" value="ECO:0007669"/>
    <property type="project" value="UniProtKB-KW"/>
</dbReference>
<proteinExistence type="predicted"/>
<evidence type="ECO:0000259" key="2">
    <source>
        <dbReference type="Pfam" id="PF12695"/>
    </source>
</evidence>